<proteinExistence type="predicted"/>
<keyword evidence="5" id="KW-1185">Reference proteome</keyword>
<evidence type="ECO:0000313" key="4">
    <source>
        <dbReference type="Ensembl" id="ENSSFAP00005014375.1"/>
    </source>
</evidence>
<dbReference type="InterPro" id="IPR042337">
    <property type="entry name" value="GSE1"/>
</dbReference>
<reference evidence="4" key="2">
    <citation type="submission" date="2025-08" db="UniProtKB">
        <authorList>
            <consortium name="Ensembl"/>
        </authorList>
    </citation>
    <scope>IDENTIFICATION</scope>
</reference>
<dbReference type="PANTHER" id="PTHR17608:SF4">
    <property type="entry name" value="GENETIC SUPPRESSOR ELEMENT 1"/>
    <property type="match status" value="1"/>
</dbReference>
<feature type="region of interest" description="Disordered" evidence="2">
    <location>
        <begin position="54"/>
        <end position="114"/>
    </location>
</feature>
<dbReference type="Pfam" id="PF12540">
    <property type="entry name" value="DUF3736"/>
    <property type="match status" value="1"/>
</dbReference>
<reference evidence="4" key="3">
    <citation type="submission" date="2025-09" db="UniProtKB">
        <authorList>
            <consortium name="Ensembl"/>
        </authorList>
    </citation>
    <scope>IDENTIFICATION</scope>
</reference>
<feature type="region of interest" description="Disordered" evidence="2">
    <location>
        <begin position="1"/>
        <end position="20"/>
    </location>
</feature>
<feature type="compositionally biased region" description="Polar residues" evidence="2">
    <location>
        <begin position="10"/>
        <end position="20"/>
    </location>
</feature>
<feature type="compositionally biased region" description="Pro residues" evidence="2">
    <location>
        <begin position="542"/>
        <end position="551"/>
    </location>
</feature>
<feature type="compositionally biased region" description="Basic residues" evidence="2">
    <location>
        <begin position="988"/>
        <end position="1000"/>
    </location>
</feature>
<dbReference type="Proteomes" id="UP000472267">
    <property type="component" value="Chromosome 7"/>
</dbReference>
<dbReference type="AlphaFoldDB" id="A0A672GBL5"/>
<evidence type="ECO:0000259" key="3">
    <source>
        <dbReference type="Pfam" id="PF12540"/>
    </source>
</evidence>
<feature type="compositionally biased region" description="Low complexity" evidence="2">
    <location>
        <begin position="63"/>
        <end position="87"/>
    </location>
</feature>
<dbReference type="InParanoid" id="A0A672GBL5"/>
<feature type="compositionally biased region" description="Polar residues" evidence="2">
    <location>
        <begin position="769"/>
        <end position="786"/>
    </location>
</feature>
<feature type="compositionally biased region" description="Basic and acidic residues" evidence="2">
    <location>
        <begin position="407"/>
        <end position="416"/>
    </location>
</feature>
<evidence type="ECO:0000256" key="1">
    <source>
        <dbReference type="SAM" id="Coils"/>
    </source>
</evidence>
<feature type="compositionally biased region" description="Acidic residues" evidence="2">
    <location>
        <begin position="1016"/>
        <end position="1036"/>
    </location>
</feature>
<accession>A0A672GBL5</accession>
<feature type="region of interest" description="Disordered" evidence="2">
    <location>
        <begin position="844"/>
        <end position="940"/>
    </location>
</feature>
<feature type="region of interest" description="Disordered" evidence="2">
    <location>
        <begin position="309"/>
        <end position="599"/>
    </location>
</feature>
<feature type="coiled-coil region" evidence="1">
    <location>
        <begin position="1056"/>
        <end position="1118"/>
    </location>
</feature>
<dbReference type="OMA" id="SGMNHES"/>
<protein>
    <submittedName>
        <fullName evidence="4">Gse1 coiled-coil protein</fullName>
    </submittedName>
</protein>
<name>A0A672GBL5_SALFA</name>
<feature type="compositionally biased region" description="Basic and acidic residues" evidence="2">
    <location>
        <begin position="309"/>
        <end position="371"/>
    </location>
</feature>
<dbReference type="Ensembl" id="ENSSFAT00005014977.1">
    <property type="protein sequence ID" value="ENSSFAP00005014375.1"/>
    <property type="gene ID" value="ENSSFAG00005007732.1"/>
</dbReference>
<feature type="region of interest" description="Disordered" evidence="2">
    <location>
        <begin position="621"/>
        <end position="649"/>
    </location>
</feature>
<sequence>LSGMNHESNKSPSLGMISTATRTTATVSPLSPLTNGNAVAQSANSGFAAALRKLAKQAEDPRGSALSGESSPVSSPATSHSSPVTTPKRGSLGPLLGQSRGHSVPGTPPVVTIAPTKTTNGLWRADGRQVRGVEPSVQGLGRERLGADPAPTQQDKRTPPVHSPHPLAHSFGLTPSSIMQDPRLQSISLPGQMHPVVPSGAVPEEYLRALRPFAASDDLRLNSLPLSIDPAAAAHAAAAAAYYHPAYLHHPLSLPRMEESLCLSALRSQFYSVPGGGAFPPLHPSALHLHLPRGRYPGEMNHTALSERLQMENELRQREREQEREREKEREREAGLEREREREREREEERERERERERELDRQKERQRERQQQMVRAAESHYLAELQARRAPSDDRARPGEELTPNRLDKPKESEHPGFPAPKPLSLQPGLHPSRGAVPHPVPSLLPSHMGKHHAARASEEVWLTRQRGQGQEREGPLELGLRSPGKGAELKRDDAPNCLGAPPPLISPKGPHHPPPPPTTLWNPASLVDTPSDSRRKISAPTPPIRPPPGLTRADRPPASWGERLDDGGRGAAKSPDRFPSLRGGGLQESWSKAEQDRAIQGLYQRHHFNSLHQRSCMPLPVPAAPADPGSRCQATPPSPKRERQTPAADSMLVYDEVLQQHRRLLSKLDLEEKRRKEAREGGYYYDLDESFDESDEEEVKAHLKRVTEQPPLKLDTSSEKVDFLRVCGLTTLARRNELLAQKRRKRRRIMKERSLSPPVIRGKKKASSPTAPLTTPYSAEQMDSTPRLDEKKDFLLMFSLSHVSPQQRRDKERTEELLRAIQRKTVTLDTLRYNPLPLCRSPLAPSAAPQPNEHLLPESPSPSPPYSHKPKHLPNDALRPSVDSQPPRVPPPPLAPHHDKVEFLESQSHRRPPALQNGVAAPPQKKEPSPAQNGRNRPWERFTPEAFAQHFHQAVLQSTQHSAGVKADRLLPHGVSQLKSSSLNHGPHHAHVNGHHFHPPAASREDPAPRDHLSDEDDEDFGQEEDEEEGEELEEAPRKWQGIEAIFEAYQEYVDEWSIERQVLHSQCKRLEAQNYNLTKTAEQLSLTMGELVSQRQKVREERERLQAQLEHFRRCLTLPNIHWGRGQVNGHTPR</sequence>
<evidence type="ECO:0000313" key="5">
    <source>
        <dbReference type="Proteomes" id="UP000472267"/>
    </source>
</evidence>
<evidence type="ECO:0000256" key="2">
    <source>
        <dbReference type="SAM" id="MobiDB-lite"/>
    </source>
</evidence>
<organism evidence="4 5">
    <name type="scientific">Salarias fasciatus</name>
    <name type="common">Jewelled blenny</name>
    <name type="synonym">Blennius fasciatus</name>
    <dbReference type="NCBI Taxonomy" id="181472"/>
    <lineage>
        <taxon>Eukaryota</taxon>
        <taxon>Metazoa</taxon>
        <taxon>Chordata</taxon>
        <taxon>Craniata</taxon>
        <taxon>Vertebrata</taxon>
        <taxon>Euteleostomi</taxon>
        <taxon>Actinopterygii</taxon>
        <taxon>Neopterygii</taxon>
        <taxon>Teleostei</taxon>
        <taxon>Neoteleostei</taxon>
        <taxon>Acanthomorphata</taxon>
        <taxon>Ovalentaria</taxon>
        <taxon>Blenniimorphae</taxon>
        <taxon>Blenniiformes</taxon>
        <taxon>Blennioidei</taxon>
        <taxon>Blenniidae</taxon>
        <taxon>Salariinae</taxon>
        <taxon>Salarias</taxon>
    </lineage>
</organism>
<gene>
    <name evidence="4" type="primary">LOC115391365</name>
</gene>
<feature type="compositionally biased region" description="Basic and acidic residues" evidence="2">
    <location>
        <begin position="387"/>
        <end position="401"/>
    </location>
</feature>
<keyword evidence="1" id="KW-0175">Coiled coil</keyword>
<feature type="region of interest" description="Disordered" evidence="2">
    <location>
        <begin position="745"/>
        <end position="787"/>
    </location>
</feature>
<feature type="domain" description="Genetic suppressor element-like" evidence="3">
    <location>
        <begin position="662"/>
        <end position="803"/>
    </location>
</feature>
<feature type="compositionally biased region" description="Basic and acidic residues" evidence="2">
    <location>
        <begin position="1005"/>
        <end position="1015"/>
    </location>
</feature>
<feature type="region of interest" description="Disordered" evidence="2">
    <location>
        <begin position="130"/>
        <end position="163"/>
    </location>
</feature>
<dbReference type="InterPro" id="IPR022207">
    <property type="entry name" value="GSE-like"/>
</dbReference>
<reference evidence="4" key="1">
    <citation type="submission" date="2019-06" db="EMBL/GenBank/DDBJ databases">
        <authorList>
            <consortium name="Wellcome Sanger Institute Data Sharing"/>
        </authorList>
    </citation>
    <scope>NUCLEOTIDE SEQUENCE [LARGE SCALE GENOMIC DNA]</scope>
</reference>
<feature type="region of interest" description="Disordered" evidence="2">
    <location>
        <begin position="979"/>
        <end position="1040"/>
    </location>
</feature>
<dbReference type="PANTHER" id="PTHR17608">
    <property type="entry name" value="GENETIC SUPPRESSOR ELEMENT 1"/>
    <property type="match status" value="1"/>
</dbReference>